<dbReference type="EMBL" id="AP018248">
    <property type="protein sequence ID" value="BAZ02663.1"/>
    <property type="molecule type" value="Genomic_DNA"/>
</dbReference>
<reference evidence="3 4" key="1">
    <citation type="submission" date="2017-06" db="EMBL/GenBank/DDBJ databases">
        <title>Genome sequencing of cyanobaciteial culture collection at National Institute for Environmental Studies (NIES).</title>
        <authorList>
            <person name="Hirose Y."/>
            <person name="Shimura Y."/>
            <person name="Fujisawa T."/>
            <person name="Nakamura Y."/>
            <person name="Kawachi M."/>
        </authorList>
    </citation>
    <scope>NUCLEOTIDE SEQUENCE [LARGE SCALE GENOMIC DNA]</scope>
    <source>
        <strain evidence="3 4">NIES-37</strain>
    </source>
</reference>
<dbReference type="Pfam" id="PF13462">
    <property type="entry name" value="Thioredoxin_4"/>
    <property type="match status" value="1"/>
</dbReference>
<dbReference type="InterPro" id="IPR012336">
    <property type="entry name" value="Thioredoxin-like_fold"/>
</dbReference>
<dbReference type="AlphaFoldDB" id="A0A1Z4NAA7"/>
<proteinExistence type="inferred from homology"/>
<accession>A0A1Z4NAA7</accession>
<evidence type="ECO:0000313" key="3">
    <source>
        <dbReference type="EMBL" id="BAZ02663.1"/>
    </source>
</evidence>
<protein>
    <submittedName>
        <fullName evidence="3">DSBA oxidoreductase</fullName>
    </submittedName>
</protein>
<evidence type="ECO:0000313" key="4">
    <source>
        <dbReference type="Proteomes" id="UP000218785"/>
    </source>
</evidence>
<dbReference type="Gene3D" id="3.40.30.10">
    <property type="entry name" value="Glutaredoxin"/>
    <property type="match status" value="1"/>
</dbReference>
<dbReference type="Proteomes" id="UP000218785">
    <property type="component" value="Chromosome"/>
</dbReference>
<dbReference type="PANTHER" id="PTHR13887">
    <property type="entry name" value="GLUTATHIONE S-TRANSFERASE KAPPA"/>
    <property type="match status" value="1"/>
</dbReference>
<dbReference type="RefSeq" id="WP_096583052.1">
    <property type="nucleotide sequence ID" value="NZ_CAWNJS010000001.1"/>
</dbReference>
<sequence length="193" mass="21870">MNQDSYSNQLLVPPSQRDHYQGTLNAPVVLVEYGNYECSQCGELHQLIKVIQQHFTSNFPEENRICVVFRHFIENTLHPRAQKVAEAVEAAAAQGQFWQMHDLLFTHQHALENGFLVEYADSLGLDISKFLQDISTQAHIGRINQNIESGYQSGVTATPALFINGIRYSVGVARRRHRWTVEQIMAAIVAVIH</sequence>
<dbReference type="PANTHER" id="PTHR13887:SF55">
    <property type="entry name" value="SLR0313 PROTEIN"/>
    <property type="match status" value="1"/>
</dbReference>
<dbReference type="KEGG" id="ttq:NIES37_66760"/>
<comment type="similarity">
    <text evidence="1">Belongs to the thioredoxin family. DsbA subfamily.</text>
</comment>
<name>A0A1Z4NAA7_9CYAN</name>
<dbReference type="InterPro" id="IPR036249">
    <property type="entry name" value="Thioredoxin-like_sf"/>
</dbReference>
<organism evidence="3 4">
    <name type="scientific">Tolypothrix tenuis PCC 7101</name>
    <dbReference type="NCBI Taxonomy" id="231146"/>
    <lineage>
        <taxon>Bacteria</taxon>
        <taxon>Bacillati</taxon>
        <taxon>Cyanobacteriota</taxon>
        <taxon>Cyanophyceae</taxon>
        <taxon>Nostocales</taxon>
        <taxon>Tolypothrichaceae</taxon>
        <taxon>Tolypothrix</taxon>
    </lineage>
</organism>
<gene>
    <name evidence="3" type="ORF">NIES37_66760</name>
</gene>
<evidence type="ECO:0000256" key="1">
    <source>
        <dbReference type="ARBA" id="ARBA00005791"/>
    </source>
</evidence>
<evidence type="ECO:0000259" key="2">
    <source>
        <dbReference type="Pfam" id="PF13462"/>
    </source>
</evidence>
<keyword evidence="4" id="KW-1185">Reference proteome</keyword>
<feature type="domain" description="Thioredoxin-like fold" evidence="2">
    <location>
        <begin position="17"/>
        <end position="168"/>
    </location>
</feature>
<dbReference type="SUPFAM" id="SSF52833">
    <property type="entry name" value="Thioredoxin-like"/>
    <property type="match status" value="1"/>
</dbReference>